<organism evidence="1 2">
    <name type="scientific">Candidatus Gallacutalibacter pullicola</name>
    <dbReference type="NCBI Taxonomy" id="2840830"/>
    <lineage>
        <taxon>Bacteria</taxon>
        <taxon>Bacillati</taxon>
        <taxon>Bacillota</taxon>
        <taxon>Clostridia</taxon>
        <taxon>Eubacteriales</taxon>
        <taxon>Candidatus Gallacutalibacter</taxon>
    </lineage>
</organism>
<dbReference type="AlphaFoldDB" id="A0A9D1J236"/>
<accession>A0A9D1J236</accession>
<reference evidence="1" key="1">
    <citation type="submission" date="2020-10" db="EMBL/GenBank/DDBJ databases">
        <authorList>
            <person name="Gilroy R."/>
        </authorList>
    </citation>
    <scope>NUCLEOTIDE SEQUENCE</scope>
    <source>
        <strain evidence="1">ChiSjej1B19-7085</strain>
    </source>
</reference>
<sequence length="91" mass="10412">MRLYHVKPYKLLSLLEHSTGNLFLVTDGVCFSLKSRLAQLYAVKHLMERSEDGTVSAEIRCDSPRDKDLFLRNLSEKELLDTPDRTPSQAC</sequence>
<evidence type="ECO:0000313" key="2">
    <source>
        <dbReference type="Proteomes" id="UP000886785"/>
    </source>
</evidence>
<protein>
    <submittedName>
        <fullName evidence="1">Uncharacterized protein</fullName>
    </submittedName>
</protein>
<comment type="caution">
    <text evidence="1">The sequence shown here is derived from an EMBL/GenBank/DDBJ whole genome shotgun (WGS) entry which is preliminary data.</text>
</comment>
<reference evidence="1" key="2">
    <citation type="journal article" date="2021" name="PeerJ">
        <title>Extensive microbial diversity within the chicken gut microbiome revealed by metagenomics and culture.</title>
        <authorList>
            <person name="Gilroy R."/>
            <person name="Ravi A."/>
            <person name="Getino M."/>
            <person name="Pursley I."/>
            <person name="Horton D.L."/>
            <person name="Alikhan N.F."/>
            <person name="Baker D."/>
            <person name="Gharbi K."/>
            <person name="Hall N."/>
            <person name="Watson M."/>
            <person name="Adriaenssens E.M."/>
            <person name="Foster-Nyarko E."/>
            <person name="Jarju S."/>
            <person name="Secka A."/>
            <person name="Antonio M."/>
            <person name="Oren A."/>
            <person name="Chaudhuri R.R."/>
            <person name="La Ragione R."/>
            <person name="Hildebrand F."/>
            <person name="Pallen M.J."/>
        </authorList>
    </citation>
    <scope>NUCLEOTIDE SEQUENCE</scope>
    <source>
        <strain evidence="1">ChiSjej1B19-7085</strain>
    </source>
</reference>
<dbReference type="Proteomes" id="UP000886785">
    <property type="component" value="Unassembled WGS sequence"/>
</dbReference>
<name>A0A9D1J236_9FIRM</name>
<gene>
    <name evidence="1" type="ORF">IAA54_10415</name>
</gene>
<evidence type="ECO:0000313" key="1">
    <source>
        <dbReference type="EMBL" id="HIR58072.1"/>
    </source>
</evidence>
<proteinExistence type="predicted"/>
<dbReference type="EMBL" id="DVHF01000130">
    <property type="protein sequence ID" value="HIR58072.1"/>
    <property type="molecule type" value="Genomic_DNA"/>
</dbReference>